<dbReference type="PROSITE" id="PS50850">
    <property type="entry name" value="MFS"/>
    <property type="match status" value="1"/>
</dbReference>
<dbReference type="GO" id="GO:0012505">
    <property type="term" value="C:endomembrane system"/>
    <property type="evidence" value="ECO:0007669"/>
    <property type="project" value="UniProtKB-SubCell"/>
</dbReference>
<dbReference type="PANTHER" id="PTHR23510:SF3">
    <property type="entry name" value="MAJOR FACILITATOR SUPERFAMILY DOMAIN-CONTAINING PROTEIN 8"/>
    <property type="match status" value="1"/>
</dbReference>
<feature type="transmembrane region" description="Helical" evidence="6">
    <location>
        <begin position="190"/>
        <end position="208"/>
    </location>
</feature>
<evidence type="ECO:0000256" key="3">
    <source>
        <dbReference type="ARBA" id="ARBA00022692"/>
    </source>
</evidence>
<dbReference type="OrthoDB" id="370281at2759"/>
<comment type="subcellular location">
    <subcellularLocation>
        <location evidence="1">Endomembrane system</location>
        <topology evidence="1">Multi-pass membrane protein</topology>
    </subcellularLocation>
</comment>
<feature type="transmembrane region" description="Helical" evidence="6">
    <location>
        <begin position="158"/>
        <end position="178"/>
    </location>
</feature>
<dbReference type="EMBL" id="JQDR03012691">
    <property type="protein sequence ID" value="KAA0190874.1"/>
    <property type="molecule type" value="Genomic_DNA"/>
</dbReference>
<dbReference type="InterPro" id="IPR036259">
    <property type="entry name" value="MFS_trans_sf"/>
</dbReference>
<feature type="transmembrane region" description="Helical" evidence="6">
    <location>
        <begin position="502"/>
        <end position="521"/>
    </location>
</feature>
<feature type="transmembrane region" description="Helical" evidence="6">
    <location>
        <begin position="670"/>
        <end position="692"/>
    </location>
</feature>
<feature type="transmembrane region" description="Helical" evidence="6">
    <location>
        <begin position="220"/>
        <end position="241"/>
    </location>
</feature>
<evidence type="ECO:0000313" key="8">
    <source>
        <dbReference type="EMBL" id="KAA0190874.1"/>
    </source>
</evidence>
<dbReference type="InterPro" id="IPR020846">
    <property type="entry name" value="MFS_dom"/>
</dbReference>
<keyword evidence="5 6" id="KW-0472">Membrane</keyword>
<reference evidence="8" key="3">
    <citation type="submission" date="2019-06" db="EMBL/GenBank/DDBJ databases">
        <authorList>
            <person name="Poynton C."/>
            <person name="Hasenbein S."/>
            <person name="Benoit J.B."/>
            <person name="Sepulveda M.S."/>
            <person name="Poelchau M.F."/>
            <person name="Murali S.C."/>
            <person name="Chen S."/>
            <person name="Glastad K.M."/>
            <person name="Werren J.H."/>
            <person name="Vineis J.H."/>
            <person name="Bowen J.L."/>
            <person name="Friedrich M."/>
            <person name="Jones J."/>
            <person name="Robertson H.M."/>
            <person name="Feyereisen R."/>
            <person name="Mechler-Hickson A."/>
            <person name="Mathers N."/>
            <person name="Lee C.E."/>
            <person name="Colbourne J.K."/>
            <person name="Biales A."/>
            <person name="Johnston J.S."/>
            <person name="Wellborn G.A."/>
            <person name="Rosendale A.J."/>
            <person name="Cridge A.G."/>
            <person name="Munoz-Torres M.C."/>
            <person name="Bain P.A."/>
            <person name="Manny A.R."/>
            <person name="Major K.M."/>
            <person name="Lambert F.N."/>
            <person name="Vulpe C.D."/>
            <person name="Tuck P."/>
            <person name="Blalock B.J."/>
            <person name="Lin Y.-Y."/>
            <person name="Smith M.E."/>
            <person name="Ochoa-Acuna H."/>
            <person name="Chen M.-J.M."/>
            <person name="Childers C.P."/>
            <person name="Qu J."/>
            <person name="Dugan S."/>
            <person name="Lee S.L."/>
            <person name="Chao H."/>
            <person name="Dinh H."/>
            <person name="Han Y."/>
            <person name="Doddapaneni H."/>
            <person name="Worley K.C."/>
            <person name="Muzny D.M."/>
            <person name="Gibbs R.A."/>
            <person name="Richards S."/>
        </authorList>
    </citation>
    <scope>NUCLEOTIDE SEQUENCE</scope>
    <source>
        <strain evidence="8">HAZT.00-mixed</strain>
        <tissue evidence="8">Whole organism</tissue>
    </source>
</reference>
<gene>
    <name evidence="8" type="ORF">HAZT_HAZT008671</name>
</gene>
<sequence length="775" mass="83693">MRGQNYVQPLDINGSPPLSPAINAAEDFAAENGPEVPDVDIVAPADNDELLSDRTGMSLSNGDSVNKLRPVEDGTFASKESASDLNETAAHPMLPAMDKVLPMTISEALETIEEKKLRKQSHLIVYFTAFIMSIGFSIVMTSVWPYLKQLDNSASKVFYGLVIAVNPLGQLLTAPLLGWWGNRAGSNRPAFLASVFFYVLGNVMYGMLRLMHGPLAAYSLMVSRFVVGMGSANIAVCRSYLSASTTLAERSSAMGFVSAAQSIGLIIGPAIQTALAVAIPVAAPAHNATSSDVAPALPLWDLYTAAGWIAALLGLINFVLFMPCIYKAGAVLVVPAMVVPALVVQALAVPVLVVPVLVVLVLVVPVLVVPALVVPALVVPALLVPVLVVPALVVLIILVFQEMNIAAREAQMMKDRLQNSALDYPKPDLWAVFVVLLNFFFVLFLYVLLETIVVPMSKDLYGWSSEFAIKVVGIGLSIVGIVAFFMFFVTTILCKYFDERKIYIGVGLVPLVLAMIIHFPMGSNYPLMQNCTALNQSNIAVDLLDSSPSPLDSLATTETLLRNRRYIDGSRFSVETGNGKISFLTAVPDERFIHNTSKVRSVITHDSNSSAKKNTNKKGFIFSYLKTYGYTVSRVRRAALIDDEDGCDAVGCPVSQQWCLYTPIVEIPQLVIANVIGVIGYPAAFSLSSSIFSKMIGPKSQGIWMGLMTSTGSLSRMTGPIFVTWIYSSHGTRWTFGVLAVVLAGTVVLSLIFYKRLVPMDINKNLPIASVNTVS</sequence>
<evidence type="ECO:0000259" key="7">
    <source>
        <dbReference type="PROSITE" id="PS50850"/>
    </source>
</evidence>
<feature type="transmembrane region" description="Helical" evidence="6">
    <location>
        <begin position="123"/>
        <end position="146"/>
    </location>
</feature>
<comment type="caution">
    <text evidence="8">The sequence shown here is derived from an EMBL/GenBank/DDBJ whole genome shotgun (WGS) entry which is preliminary data.</text>
</comment>
<dbReference type="SUPFAM" id="SSF103473">
    <property type="entry name" value="MFS general substrate transporter"/>
    <property type="match status" value="2"/>
</dbReference>
<keyword evidence="3 6" id="KW-0812">Transmembrane</keyword>
<evidence type="ECO:0000256" key="5">
    <source>
        <dbReference type="ARBA" id="ARBA00023136"/>
    </source>
</evidence>
<feature type="transmembrane region" description="Helical" evidence="6">
    <location>
        <begin position="469"/>
        <end position="490"/>
    </location>
</feature>
<feature type="transmembrane region" description="Helical" evidence="6">
    <location>
        <begin position="704"/>
        <end position="728"/>
    </location>
</feature>
<dbReference type="PANTHER" id="PTHR23510">
    <property type="entry name" value="INNER MEMBRANE TRANSPORT PROTEIN YAJR"/>
    <property type="match status" value="1"/>
</dbReference>
<feature type="transmembrane region" description="Helical" evidence="6">
    <location>
        <begin position="302"/>
        <end position="326"/>
    </location>
</feature>
<accession>A0A6A0GXK6</accession>
<name>A0A6A0GXK6_HYAAZ</name>
<reference evidence="8" key="1">
    <citation type="submission" date="2014-08" db="EMBL/GenBank/DDBJ databases">
        <authorList>
            <person name="Murali S."/>
            <person name="Richards S."/>
            <person name="Bandaranaike D."/>
            <person name="Bellair M."/>
            <person name="Blankenburg K."/>
            <person name="Chao H."/>
            <person name="Dinh H."/>
            <person name="Doddapaneni H."/>
            <person name="Dugan-Rocha S."/>
            <person name="Elkadiri S."/>
            <person name="Gnanaolivu R."/>
            <person name="Hughes D."/>
            <person name="Lee S."/>
            <person name="Li M."/>
            <person name="Ming W."/>
            <person name="Munidasa M."/>
            <person name="Muniz J."/>
            <person name="Nguyen L."/>
            <person name="Osuji N."/>
            <person name="Pu L.-L."/>
            <person name="Puazo M."/>
            <person name="Skinner E."/>
            <person name="Qu C."/>
            <person name="Quiroz J."/>
            <person name="Raj R."/>
            <person name="Weissenberger G."/>
            <person name="Xin Y."/>
            <person name="Zou X."/>
            <person name="Han Y."/>
            <person name="Worley K."/>
            <person name="Muzny D."/>
            <person name="Gibbs R."/>
        </authorList>
    </citation>
    <scope>NUCLEOTIDE SEQUENCE</scope>
    <source>
        <strain evidence="8">HAZT.00-mixed</strain>
        <tissue evidence="8">Whole organism</tissue>
    </source>
</reference>
<dbReference type="GO" id="GO:0005765">
    <property type="term" value="C:lysosomal membrane"/>
    <property type="evidence" value="ECO:0007669"/>
    <property type="project" value="TreeGrafter"/>
</dbReference>
<dbReference type="InterPro" id="IPR011701">
    <property type="entry name" value="MFS"/>
</dbReference>
<feature type="transmembrane region" description="Helical" evidence="6">
    <location>
        <begin position="374"/>
        <end position="400"/>
    </location>
</feature>
<feature type="transmembrane region" description="Helical" evidence="6">
    <location>
        <begin position="338"/>
        <end position="368"/>
    </location>
</feature>
<evidence type="ECO:0000256" key="4">
    <source>
        <dbReference type="ARBA" id="ARBA00022989"/>
    </source>
</evidence>
<dbReference type="Proteomes" id="UP000711488">
    <property type="component" value="Unassembled WGS sequence"/>
</dbReference>
<dbReference type="Pfam" id="PF07690">
    <property type="entry name" value="MFS_1"/>
    <property type="match status" value="2"/>
</dbReference>
<feature type="transmembrane region" description="Helical" evidence="6">
    <location>
        <begin position="253"/>
        <end position="282"/>
    </location>
</feature>
<feature type="transmembrane region" description="Helical" evidence="6">
    <location>
        <begin position="429"/>
        <end position="449"/>
    </location>
</feature>
<dbReference type="GO" id="GO:0022857">
    <property type="term" value="F:transmembrane transporter activity"/>
    <property type="evidence" value="ECO:0007669"/>
    <property type="project" value="InterPro"/>
</dbReference>
<evidence type="ECO:0000256" key="6">
    <source>
        <dbReference type="SAM" id="Phobius"/>
    </source>
</evidence>
<proteinExistence type="predicted"/>
<feature type="transmembrane region" description="Helical" evidence="6">
    <location>
        <begin position="734"/>
        <end position="754"/>
    </location>
</feature>
<dbReference type="InterPro" id="IPR051068">
    <property type="entry name" value="MFS_Domain-Containing_Protein"/>
</dbReference>
<dbReference type="AlphaFoldDB" id="A0A6A0GXK6"/>
<feature type="domain" description="Major facilitator superfamily (MFS) profile" evidence="7">
    <location>
        <begin position="121"/>
        <end position="758"/>
    </location>
</feature>
<organism evidence="8">
    <name type="scientific">Hyalella azteca</name>
    <name type="common">Amphipod</name>
    <dbReference type="NCBI Taxonomy" id="294128"/>
    <lineage>
        <taxon>Eukaryota</taxon>
        <taxon>Metazoa</taxon>
        <taxon>Ecdysozoa</taxon>
        <taxon>Arthropoda</taxon>
        <taxon>Crustacea</taxon>
        <taxon>Multicrustacea</taxon>
        <taxon>Malacostraca</taxon>
        <taxon>Eumalacostraca</taxon>
        <taxon>Peracarida</taxon>
        <taxon>Amphipoda</taxon>
        <taxon>Senticaudata</taxon>
        <taxon>Talitrida</taxon>
        <taxon>Talitroidea</taxon>
        <taxon>Hyalellidae</taxon>
        <taxon>Hyalella</taxon>
    </lineage>
</organism>
<keyword evidence="2" id="KW-0813">Transport</keyword>
<reference evidence="8" key="2">
    <citation type="journal article" date="2018" name="Environ. Sci. Technol.">
        <title>The Toxicogenome of Hyalella azteca: A Model for Sediment Ecotoxicology and Evolutionary Toxicology.</title>
        <authorList>
            <person name="Poynton H.C."/>
            <person name="Hasenbein S."/>
            <person name="Benoit J.B."/>
            <person name="Sepulveda M.S."/>
            <person name="Poelchau M.F."/>
            <person name="Hughes D.S.T."/>
            <person name="Murali S.C."/>
            <person name="Chen S."/>
            <person name="Glastad K.M."/>
            <person name="Goodisman M.A.D."/>
            <person name="Werren J.H."/>
            <person name="Vineis J.H."/>
            <person name="Bowen J.L."/>
            <person name="Friedrich M."/>
            <person name="Jones J."/>
            <person name="Robertson H.M."/>
            <person name="Feyereisen R."/>
            <person name="Mechler-Hickson A."/>
            <person name="Mathers N."/>
            <person name="Lee C.E."/>
            <person name="Colbourne J.K."/>
            <person name="Biales A."/>
            <person name="Johnston J.S."/>
            <person name="Wellborn G.A."/>
            <person name="Rosendale A.J."/>
            <person name="Cridge A.G."/>
            <person name="Munoz-Torres M.C."/>
            <person name="Bain P.A."/>
            <person name="Manny A.R."/>
            <person name="Major K.M."/>
            <person name="Lambert F.N."/>
            <person name="Vulpe C.D."/>
            <person name="Tuck P."/>
            <person name="Blalock B.J."/>
            <person name="Lin Y.Y."/>
            <person name="Smith M.E."/>
            <person name="Ochoa-Acuna H."/>
            <person name="Chen M.M."/>
            <person name="Childers C.P."/>
            <person name="Qu J."/>
            <person name="Dugan S."/>
            <person name="Lee S.L."/>
            <person name="Chao H."/>
            <person name="Dinh H."/>
            <person name="Han Y."/>
            <person name="Doddapaneni H."/>
            <person name="Worley K.C."/>
            <person name="Muzny D.M."/>
            <person name="Gibbs R.A."/>
            <person name="Richards S."/>
        </authorList>
    </citation>
    <scope>NUCLEOTIDE SEQUENCE</scope>
    <source>
        <strain evidence="8">HAZT.00-mixed</strain>
        <tissue evidence="8">Whole organism</tissue>
    </source>
</reference>
<evidence type="ECO:0000256" key="1">
    <source>
        <dbReference type="ARBA" id="ARBA00004127"/>
    </source>
</evidence>
<dbReference type="Gene3D" id="1.20.1250.20">
    <property type="entry name" value="MFS general substrate transporter like domains"/>
    <property type="match status" value="2"/>
</dbReference>
<protein>
    <recommendedName>
        <fullName evidence="7">Major facilitator superfamily (MFS) profile domain-containing protein</fullName>
    </recommendedName>
</protein>
<evidence type="ECO:0000256" key="2">
    <source>
        <dbReference type="ARBA" id="ARBA00022448"/>
    </source>
</evidence>
<keyword evidence="4 6" id="KW-1133">Transmembrane helix</keyword>